<dbReference type="AlphaFoldDB" id="A0A7I7RXK2"/>
<feature type="transmembrane region" description="Helical" evidence="1">
    <location>
        <begin position="16"/>
        <end position="38"/>
    </location>
</feature>
<name>A0A7I7RXK2_9MYCO</name>
<evidence type="ECO:0000313" key="3">
    <source>
        <dbReference type="Proteomes" id="UP000467428"/>
    </source>
</evidence>
<dbReference type="EMBL" id="AP022593">
    <property type="protein sequence ID" value="BBY48455.1"/>
    <property type="molecule type" value="Genomic_DNA"/>
</dbReference>
<protein>
    <submittedName>
        <fullName evidence="2">Membrane protein</fullName>
    </submittedName>
</protein>
<sequence length="191" mass="19428">MTDPEPLDEPDGPPRGFLIAALAVAAAAVIALLVVAAVRESPETPQPVALATMPAPQAGGDECRALLDALPGDLGEYRRATLVEPAPAGAAAWQPDTGAEASANTSQEAVVLRCGLDRPVDFVAGAPVQVVDAVSWFRVGEQGRSTWVTVDRPVYVALTLPDGSGPSPIQVVSKAVAATMPAVPVNPAPVG</sequence>
<evidence type="ECO:0000313" key="2">
    <source>
        <dbReference type="EMBL" id="BBY48455.1"/>
    </source>
</evidence>
<proteinExistence type="predicted"/>
<organism evidence="2 3">
    <name type="scientific">Mycolicibacterium arabiense</name>
    <dbReference type="NCBI Taxonomy" id="1286181"/>
    <lineage>
        <taxon>Bacteria</taxon>
        <taxon>Bacillati</taxon>
        <taxon>Actinomycetota</taxon>
        <taxon>Actinomycetes</taxon>
        <taxon>Mycobacteriales</taxon>
        <taxon>Mycobacteriaceae</taxon>
        <taxon>Mycolicibacterium</taxon>
    </lineage>
</organism>
<keyword evidence="1" id="KW-0472">Membrane</keyword>
<gene>
    <name evidence="2" type="ORF">MARA_19230</name>
</gene>
<dbReference type="InterPro" id="IPR021903">
    <property type="entry name" value="DUF3515"/>
</dbReference>
<dbReference type="RefSeq" id="WP_163918234.1">
    <property type="nucleotide sequence ID" value="NZ_AP022593.1"/>
</dbReference>
<geneLocation type="plasmid" evidence="3">
    <name>pjcm18538 dna</name>
</geneLocation>
<dbReference type="Proteomes" id="UP000467428">
    <property type="component" value="Chromosome"/>
</dbReference>
<keyword evidence="3" id="KW-1185">Reference proteome</keyword>
<keyword evidence="1" id="KW-0812">Transmembrane</keyword>
<dbReference type="KEGG" id="marz:MARA_19230"/>
<keyword evidence="1" id="KW-1133">Transmembrane helix</keyword>
<evidence type="ECO:0000256" key="1">
    <source>
        <dbReference type="SAM" id="Phobius"/>
    </source>
</evidence>
<reference evidence="2 3" key="1">
    <citation type="journal article" date="2019" name="Emerg. Microbes Infect.">
        <title>Comprehensive subspecies identification of 175 nontuberculous mycobacteria species based on 7547 genomic profiles.</title>
        <authorList>
            <person name="Matsumoto Y."/>
            <person name="Kinjo T."/>
            <person name="Motooka D."/>
            <person name="Nabeya D."/>
            <person name="Jung N."/>
            <person name="Uechi K."/>
            <person name="Horii T."/>
            <person name="Iida T."/>
            <person name="Fujita J."/>
            <person name="Nakamura S."/>
        </authorList>
    </citation>
    <scope>NUCLEOTIDE SEQUENCE [LARGE SCALE GENOMIC DNA]</scope>
    <source>
        <strain evidence="2 3">JCM 18538</strain>
    </source>
</reference>
<accession>A0A7I7RXK2</accession>
<dbReference type="Pfam" id="PF12028">
    <property type="entry name" value="DUF3515"/>
    <property type="match status" value="1"/>
</dbReference>